<protein>
    <submittedName>
        <fullName evidence="5">Thermonuclease family protein</fullName>
    </submittedName>
</protein>
<keyword evidence="2" id="KW-0255">Endonuclease</keyword>
<proteinExistence type="predicted"/>
<reference evidence="5 6" key="1">
    <citation type="journal article" date="2019" name="Nat. Med.">
        <title>A library of human gut bacterial isolates paired with longitudinal multiomics data enables mechanistic microbiome research.</title>
        <authorList>
            <person name="Poyet M."/>
            <person name="Groussin M."/>
            <person name="Gibbons S.M."/>
            <person name="Avila-Pacheco J."/>
            <person name="Jiang X."/>
            <person name="Kearney S.M."/>
            <person name="Perrotta A.R."/>
            <person name="Berdy B."/>
            <person name="Zhao S."/>
            <person name="Lieberman T.D."/>
            <person name="Swanson P.K."/>
            <person name="Smith M."/>
            <person name="Roesemann S."/>
            <person name="Alexander J.E."/>
            <person name="Rich S.A."/>
            <person name="Livny J."/>
            <person name="Vlamakis H."/>
            <person name="Clish C."/>
            <person name="Bullock K."/>
            <person name="Deik A."/>
            <person name="Scott J."/>
            <person name="Pierce K.A."/>
            <person name="Xavier R.J."/>
            <person name="Alm E.J."/>
        </authorList>
    </citation>
    <scope>NUCLEOTIDE SEQUENCE [LARGE SCALE GENOMIC DNA]</scope>
    <source>
        <strain evidence="5 6">BIOML-A25</strain>
    </source>
</reference>
<gene>
    <name evidence="5" type="ORF">F2Y39_18630</name>
</gene>
<dbReference type="PANTHER" id="PTHR12302">
    <property type="entry name" value="EBNA2 BINDING PROTEIN P100"/>
    <property type="match status" value="1"/>
</dbReference>
<keyword evidence="1" id="KW-0540">Nuclease</keyword>
<evidence type="ECO:0000313" key="5">
    <source>
        <dbReference type="EMBL" id="KAA5472771.1"/>
    </source>
</evidence>
<evidence type="ECO:0000256" key="1">
    <source>
        <dbReference type="ARBA" id="ARBA00022722"/>
    </source>
</evidence>
<dbReference type="Pfam" id="PF00565">
    <property type="entry name" value="SNase"/>
    <property type="match status" value="1"/>
</dbReference>
<dbReference type="PROSITE" id="PS50830">
    <property type="entry name" value="TNASE_3"/>
    <property type="match status" value="1"/>
</dbReference>
<dbReference type="InterPro" id="IPR035437">
    <property type="entry name" value="SNase_OB-fold_sf"/>
</dbReference>
<name>A0A6H9Q5D4_9BACE</name>
<evidence type="ECO:0000256" key="2">
    <source>
        <dbReference type="ARBA" id="ARBA00022759"/>
    </source>
</evidence>
<dbReference type="Proteomes" id="UP000427825">
    <property type="component" value="Unassembled WGS sequence"/>
</dbReference>
<dbReference type="PANTHER" id="PTHR12302:SF3">
    <property type="entry name" value="SERINE_THREONINE-PROTEIN KINASE 31"/>
    <property type="match status" value="1"/>
</dbReference>
<dbReference type="RefSeq" id="WP_050547399.1">
    <property type="nucleotide sequence ID" value="NZ_RCXH01000014.1"/>
</dbReference>
<dbReference type="AlphaFoldDB" id="A0A6H9Q5D4"/>
<comment type="caution">
    <text evidence="5">The sequence shown here is derived from an EMBL/GenBank/DDBJ whole genome shotgun (WGS) entry which is preliminary data.</text>
</comment>
<dbReference type="GO" id="GO:0016787">
    <property type="term" value="F:hydrolase activity"/>
    <property type="evidence" value="ECO:0007669"/>
    <property type="project" value="UniProtKB-KW"/>
</dbReference>
<dbReference type="EMBL" id="VVYJ01000013">
    <property type="protein sequence ID" value="KAA5472771.1"/>
    <property type="molecule type" value="Genomic_DNA"/>
</dbReference>
<feature type="domain" description="TNase-like" evidence="4">
    <location>
        <begin position="1"/>
        <end position="82"/>
    </location>
</feature>
<dbReference type="GO" id="GO:0004519">
    <property type="term" value="F:endonuclease activity"/>
    <property type="evidence" value="ECO:0007669"/>
    <property type="project" value="UniProtKB-KW"/>
</dbReference>
<keyword evidence="3" id="KW-0378">Hydrolase</keyword>
<evidence type="ECO:0000313" key="6">
    <source>
        <dbReference type="Proteomes" id="UP000427825"/>
    </source>
</evidence>
<dbReference type="Gene3D" id="2.40.50.90">
    <property type="match status" value="1"/>
</dbReference>
<dbReference type="SUPFAM" id="SSF50199">
    <property type="entry name" value="Staphylococcal nuclease"/>
    <property type="match status" value="1"/>
</dbReference>
<accession>A0A6H9Q5D4</accession>
<evidence type="ECO:0000259" key="4">
    <source>
        <dbReference type="PROSITE" id="PS50830"/>
    </source>
</evidence>
<sequence length="92" mass="10935">MGQKPRIICKPLFLGENIIVDVQKQDGWGRYIAYVYTLENKDVALEMLNAGMAWHYTKYDQSEKYHNAEIKARNNKVGLWVYPRRIAPWDFR</sequence>
<organism evidence="5 6">
    <name type="scientific">Bacteroides caccae</name>
    <dbReference type="NCBI Taxonomy" id="47678"/>
    <lineage>
        <taxon>Bacteria</taxon>
        <taxon>Pseudomonadati</taxon>
        <taxon>Bacteroidota</taxon>
        <taxon>Bacteroidia</taxon>
        <taxon>Bacteroidales</taxon>
        <taxon>Bacteroidaceae</taxon>
        <taxon>Bacteroides</taxon>
    </lineage>
</organism>
<dbReference type="InterPro" id="IPR016071">
    <property type="entry name" value="Staphylococal_nuclease_OB-fold"/>
</dbReference>
<evidence type="ECO:0000256" key="3">
    <source>
        <dbReference type="ARBA" id="ARBA00022801"/>
    </source>
</evidence>